<proteinExistence type="predicted"/>
<accession>A0A4C1X5H0</accession>
<gene>
    <name evidence="1" type="ORF">EVAR_40082_1</name>
</gene>
<sequence length="105" mass="11762">MRDSRYTGHLVTHPGHRKGLRTAASCYLLGPQGQHGQLLRSKPPNEHEKIMGRYFPIYFHAFSCAGRPKSLAGPAPRRPLLILTVDPRTREGCGVTLRVDTWIST</sequence>
<reference evidence="1 2" key="1">
    <citation type="journal article" date="2019" name="Commun. Biol.">
        <title>The bagworm genome reveals a unique fibroin gene that provides high tensile strength.</title>
        <authorList>
            <person name="Kono N."/>
            <person name="Nakamura H."/>
            <person name="Ohtoshi R."/>
            <person name="Tomita M."/>
            <person name="Numata K."/>
            <person name="Arakawa K."/>
        </authorList>
    </citation>
    <scope>NUCLEOTIDE SEQUENCE [LARGE SCALE GENOMIC DNA]</scope>
</reference>
<evidence type="ECO:0000313" key="2">
    <source>
        <dbReference type="Proteomes" id="UP000299102"/>
    </source>
</evidence>
<dbReference type="AlphaFoldDB" id="A0A4C1X5H0"/>
<keyword evidence="2" id="KW-1185">Reference proteome</keyword>
<dbReference type="EMBL" id="BGZK01000719">
    <property type="protein sequence ID" value="GBP57554.1"/>
    <property type="molecule type" value="Genomic_DNA"/>
</dbReference>
<evidence type="ECO:0000313" key="1">
    <source>
        <dbReference type="EMBL" id="GBP57554.1"/>
    </source>
</evidence>
<comment type="caution">
    <text evidence="1">The sequence shown here is derived from an EMBL/GenBank/DDBJ whole genome shotgun (WGS) entry which is preliminary data.</text>
</comment>
<organism evidence="1 2">
    <name type="scientific">Eumeta variegata</name>
    <name type="common">Bagworm moth</name>
    <name type="synonym">Eumeta japonica</name>
    <dbReference type="NCBI Taxonomy" id="151549"/>
    <lineage>
        <taxon>Eukaryota</taxon>
        <taxon>Metazoa</taxon>
        <taxon>Ecdysozoa</taxon>
        <taxon>Arthropoda</taxon>
        <taxon>Hexapoda</taxon>
        <taxon>Insecta</taxon>
        <taxon>Pterygota</taxon>
        <taxon>Neoptera</taxon>
        <taxon>Endopterygota</taxon>
        <taxon>Lepidoptera</taxon>
        <taxon>Glossata</taxon>
        <taxon>Ditrysia</taxon>
        <taxon>Tineoidea</taxon>
        <taxon>Psychidae</taxon>
        <taxon>Oiketicinae</taxon>
        <taxon>Eumeta</taxon>
    </lineage>
</organism>
<protein>
    <submittedName>
        <fullName evidence="1">Uncharacterized protein</fullName>
    </submittedName>
</protein>
<name>A0A4C1X5H0_EUMVA</name>
<dbReference type="Proteomes" id="UP000299102">
    <property type="component" value="Unassembled WGS sequence"/>
</dbReference>